<dbReference type="InterPro" id="IPR046674">
    <property type="entry name" value="DUF6544"/>
</dbReference>
<evidence type="ECO:0000313" key="1">
    <source>
        <dbReference type="EMBL" id="GAA1908789.1"/>
    </source>
</evidence>
<dbReference type="RefSeq" id="WP_344260250.1">
    <property type="nucleotide sequence ID" value="NZ_BAAAMJ010000015.1"/>
</dbReference>
<evidence type="ECO:0000313" key="2">
    <source>
        <dbReference type="Proteomes" id="UP001501303"/>
    </source>
</evidence>
<name>A0ABP5AAX5_9ACTN</name>
<protein>
    <submittedName>
        <fullName evidence="1">Uncharacterized protein</fullName>
    </submittedName>
</protein>
<accession>A0ABP5AAX5</accession>
<proteinExistence type="predicted"/>
<reference evidence="2" key="1">
    <citation type="journal article" date="2019" name="Int. J. Syst. Evol. Microbiol.">
        <title>The Global Catalogue of Microorganisms (GCM) 10K type strain sequencing project: providing services to taxonomists for standard genome sequencing and annotation.</title>
        <authorList>
            <consortium name="The Broad Institute Genomics Platform"/>
            <consortium name="The Broad Institute Genome Sequencing Center for Infectious Disease"/>
            <person name="Wu L."/>
            <person name="Ma J."/>
        </authorList>
    </citation>
    <scope>NUCLEOTIDE SEQUENCE [LARGE SCALE GENOMIC DNA]</scope>
    <source>
        <strain evidence="2">JCM 13581</strain>
    </source>
</reference>
<gene>
    <name evidence="1" type="ORF">GCM10009716_18410</name>
</gene>
<sequence length="223" mass="24443">MVAGLPEPVRRWLTHAIAPGTPLRETAELSMRGEIRLGAWRPFRATQVLAPPRGFIWAATTRVAGLPVTGYDRYSRGTGEMRWRLLRAVPVMSATGADITRSAAGRLAGELPLVPAAALRPEVSWHPVDAARATASVRVGDEECRVTLTVSPSGAPESVTVPRWGNPDKAGYREHTFGGVFTDQAFFDGFTIPCGGRFGWWYGSSRWPKGEFFHMTIDHAAYH</sequence>
<dbReference type="Pfam" id="PF20181">
    <property type="entry name" value="DUF6544"/>
    <property type="match status" value="1"/>
</dbReference>
<keyword evidence="2" id="KW-1185">Reference proteome</keyword>
<organism evidence="1 2">
    <name type="scientific">Streptomyces sodiiphilus</name>
    <dbReference type="NCBI Taxonomy" id="226217"/>
    <lineage>
        <taxon>Bacteria</taxon>
        <taxon>Bacillati</taxon>
        <taxon>Actinomycetota</taxon>
        <taxon>Actinomycetes</taxon>
        <taxon>Kitasatosporales</taxon>
        <taxon>Streptomycetaceae</taxon>
        <taxon>Streptomyces</taxon>
    </lineage>
</organism>
<dbReference type="Proteomes" id="UP001501303">
    <property type="component" value="Unassembled WGS sequence"/>
</dbReference>
<comment type="caution">
    <text evidence="1">The sequence shown here is derived from an EMBL/GenBank/DDBJ whole genome shotgun (WGS) entry which is preliminary data.</text>
</comment>
<dbReference type="EMBL" id="BAAAMJ010000015">
    <property type="protein sequence ID" value="GAA1908789.1"/>
    <property type="molecule type" value="Genomic_DNA"/>
</dbReference>